<protein>
    <submittedName>
        <fullName evidence="2">Uncharacterized protein</fullName>
    </submittedName>
</protein>
<reference evidence="2 3" key="1">
    <citation type="submission" date="2018-06" db="EMBL/GenBank/DDBJ databases">
        <authorList>
            <consortium name="Pathogen Informatics"/>
            <person name="Doyle S."/>
        </authorList>
    </citation>
    <scope>NUCLEOTIDE SEQUENCE [LARGE SCALE GENOMIC DNA]</scope>
    <source>
        <strain evidence="3">ATCC 11859 / DSM 33 / NCIB 8841 / NCTC 4822</strain>
    </source>
</reference>
<proteinExistence type="predicted"/>
<sequence>MIVVQSGDSSGISVTGETPQERGFRDEEAHRTPYGTRPLGTEINMVYLAFLKSEYLTIQEEKTSDLK</sequence>
<feature type="compositionally biased region" description="Polar residues" evidence="1">
    <location>
        <begin position="1"/>
        <end position="18"/>
    </location>
</feature>
<accession>A0A380BUC6</accession>
<gene>
    <name evidence="2" type="ORF">NCTC4822_01766</name>
</gene>
<organism evidence="2 3">
    <name type="scientific">Sporosarcina pasteurii</name>
    <name type="common">Bacillus pasteurii</name>
    <dbReference type="NCBI Taxonomy" id="1474"/>
    <lineage>
        <taxon>Bacteria</taxon>
        <taxon>Bacillati</taxon>
        <taxon>Bacillota</taxon>
        <taxon>Bacilli</taxon>
        <taxon>Bacillales</taxon>
        <taxon>Caryophanaceae</taxon>
        <taxon>Sporosarcina</taxon>
    </lineage>
</organism>
<dbReference type="AlphaFoldDB" id="A0A380BUC6"/>
<feature type="region of interest" description="Disordered" evidence="1">
    <location>
        <begin position="1"/>
        <end position="37"/>
    </location>
</feature>
<name>A0A380BUC6_SPOPA</name>
<evidence type="ECO:0000313" key="2">
    <source>
        <dbReference type="EMBL" id="SUJ06724.1"/>
    </source>
</evidence>
<evidence type="ECO:0000313" key="3">
    <source>
        <dbReference type="Proteomes" id="UP000254519"/>
    </source>
</evidence>
<evidence type="ECO:0000256" key="1">
    <source>
        <dbReference type="SAM" id="MobiDB-lite"/>
    </source>
</evidence>
<dbReference type="EMBL" id="UGYZ01000002">
    <property type="protein sequence ID" value="SUJ06724.1"/>
    <property type="molecule type" value="Genomic_DNA"/>
</dbReference>
<dbReference type="Proteomes" id="UP000254519">
    <property type="component" value="Unassembled WGS sequence"/>
</dbReference>
<keyword evidence="3" id="KW-1185">Reference proteome</keyword>
<feature type="compositionally biased region" description="Basic and acidic residues" evidence="1">
    <location>
        <begin position="19"/>
        <end position="31"/>
    </location>
</feature>